<evidence type="ECO:0000313" key="3">
    <source>
        <dbReference type="EMBL" id="KAF8470901.1"/>
    </source>
</evidence>
<evidence type="ECO:0000256" key="2">
    <source>
        <dbReference type="SAM" id="Phobius"/>
    </source>
</evidence>
<keyword evidence="4" id="KW-1185">Reference proteome</keyword>
<sequence>MVRVPHLPHVLLPFILLVFVHFFIVLDGVGAVFTRRTCPVVLLLHLPHRPLNYARTPSVSSSYPASPCDAPSSGPRDRAPAHTHTGTLSSSPSKSLLLLVRGMRTRRPVLSLEVGICVWCLCCAQDVESASIISILDRLFYPPPFLVSHPISSHAKFNSSSARGLPIVISSPETRYIAGHLLPDVP</sequence>
<keyword evidence="2" id="KW-0472">Membrane</keyword>
<dbReference type="AlphaFoldDB" id="A0A9P5MQS5"/>
<dbReference type="Proteomes" id="UP000759537">
    <property type="component" value="Unassembled WGS sequence"/>
</dbReference>
<accession>A0A9P5MQS5</accession>
<gene>
    <name evidence="3" type="ORF">DFH94DRAFT_203824</name>
</gene>
<keyword evidence="2" id="KW-1133">Transmembrane helix</keyword>
<evidence type="ECO:0000256" key="1">
    <source>
        <dbReference type="SAM" id="MobiDB-lite"/>
    </source>
</evidence>
<organism evidence="3 4">
    <name type="scientific">Russula ochroleuca</name>
    <dbReference type="NCBI Taxonomy" id="152965"/>
    <lineage>
        <taxon>Eukaryota</taxon>
        <taxon>Fungi</taxon>
        <taxon>Dikarya</taxon>
        <taxon>Basidiomycota</taxon>
        <taxon>Agaricomycotina</taxon>
        <taxon>Agaricomycetes</taxon>
        <taxon>Russulales</taxon>
        <taxon>Russulaceae</taxon>
        <taxon>Russula</taxon>
    </lineage>
</organism>
<keyword evidence="2" id="KW-0812">Transmembrane</keyword>
<name>A0A9P5MQS5_9AGAM</name>
<proteinExistence type="predicted"/>
<protein>
    <submittedName>
        <fullName evidence="3">Uncharacterized protein</fullName>
    </submittedName>
</protein>
<evidence type="ECO:0000313" key="4">
    <source>
        <dbReference type="Proteomes" id="UP000759537"/>
    </source>
</evidence>
<dbReference type="EMBL" id="WHVB01000024">
    <property type="protein sequence ID" value="KAF8470901.1"/>
    <property type="molecule type" value="Genomic_DNA"/>
</dbReference>
<reference evidence="3" key="1">
    <citation type="submission" date="2019-10" db="EMBL/GenBank/DDBJ databases">
        <authorList>
            <consortium name="DOE Joint Genome Institute"/>
            <person name="Kuo A."/>
            <person name="Miyauchi S."/>
            <person name="Kiss E."/>
            <person name="Drula E."/>
            <person name="Kohler A."/>
            <person name="Sanchez-Garcia M."/>
            <person name="Andreopoulos B."/>
            <person name="Barry K.W."/>
            <person name="Bonito G."/>
            <person name="Buee M."/>
            <person name="Carver A."/>
            <person name="Chen C."/>
            <person name="Cichocki N."/>
            <person name="Clum A."/>
            <person name="Culley D."/>
            <person name="Crous P.W."/>
            <person name="Fauchery L."/>
            <person name="Girlanda M."/>
            <person name="Hayes R."/>
            <person name="Keri Z."/>
            <person name="LaButti K."/>
            <person name="Lipzen A."/>
            <person name="Lombard V."/>
            <person name="Magnuson J."/>
            <person name="Maillard F."/>
            <person name="Morin E."/>
            <person name="Murat C."/>
            <person name="Nolan M."/>
            <person name="Ohm R."/>
            <person name="Pangilinan J."/>
            <person name="Pereira M."/>
            <person name="Perotto S."/>
            <person name="Peter M."/>
            <person name="Riley R."/>
            <person name="Sitrit Y."/>
            <person name="Stielow B."/>
            <person name="Szollosi G."/>
            <person name="Zifcakova L."/>
            <person name="Stursova M."/>
            <person name="Spatafora J.W."/>
            <person name="Tedersoo L."/>
            <person name="Vaario L.-M."/>
            <person name="Yamada A."/>
            <person name="Yan M."/>
            <person name="Wang P."/>
            <person name="Xu J."/>
            <person name="Bruns T."/>
            <person name="Baldrian P."/>
            <person name="Vilgalys R."/>
            <person name="Henrissat B."/>
            <person name="Grigoriev I.V."/>
            <person name="Hibbett D."/>
            <person name="Nagy L.G."/>
            <person name="Martin F.M."/>
        </authorList>
    </citation>
    <scope>NUCLEOTIDE SEQUENCE</scope>
    <source>
        <strain evidence="3">Prilba</strain>
    </source>
</reference>
<feature type="region of interest" description="Disordered" evidence="1">
    <location>
        <begin position="56"/>
        <end position="91"/>
    </location>
</feature>
<feature type="transmembrane region" description="Helical" evidence="2">
    <location>
        <begin position="6"/>
        <end position="26"/>
    </location>
</feature>
<comment type="caution">
    <text evidence="3">The sequence shown here is derived from an EMBL/GenBank/DDBJ whole genome shotgun (WGS) entry which is preliminary data.</text>
</comment>
<reference evidence="3" key="2">
    <citation type="journal article" date="2020" name="Nat. Commun.">
        <title>Large-scale genome sequencing of mycorrhizal fungi provides insights into the early evolution of symbiotic traits.</title>
        <authorList>
            <person name="Miyauchi S."/>
            <person name="Kiss E."/>
            <person name="Kuo A."/>
            <person name="Drula E."/>
            <person name="Kohler A."/>
            <person name="Sanchez-Garcia M."/>
            <person name="Morin E."/>
            <person name="Andreopoulos B."/>
            <person name="Barry K.W."/>
            <person name="Bonito G."/>
            <person name="Buee M."/>
            <person name="Carver A."/>
            <person name="Chen C."/>
            <person name="Cichocki N."/>
            <person name="Clum A."/>
            <person name="Culley D."/>
            <person name="Crous P.W."/>
            <person name="Fauchery L."/>
            <person name="Girlanda M."/>
            <person name="Hayes R.D."/>
            <person name="Keri Z."/>
            <person name="LaButti K."/>
            <person name="Lipzen A."/>
            <person name="Lombard V."/>
            <person name="Magnuson J."/>
            <person name="Maillard F."/>
            <person name="Murat C."/>
            <person name="Nolan M."/>
            <person name="Ohm R.A."/>
            <person name="Pangilinan J."/>
            <person name="Pereira M.F."/>
            <person name="Perotto S."/>
            <person name="Peter M."/>
            <person name="Pfister S."/>
            <person name="Riley R."/>
            <person name="Sitrit Y."/>
            <person name="Stielow J.B."/>
            <person name="Szollosi G."/>
            <person name="Zifcakova L."/>
            <person name="Stursova M."/>
            <person name="Spatafora J.W."/>
            <person name="Tedersoo L."/>
            <person name="Vaario L.M."/>
            <person name="Yamada A."/>
            <person name="Yan M."/>
            <person name="Wang P."/>
            <person name="Xu J."/>
            <person name="Bruns T."/>
            <person name="Baldrian P."/>
            <person name="Vilgalys R."/>
            <person name="Dunand C."/>
            <person name="Henrissat B."/>
            <person name="Grigoriev I.V."/>
            <person name="Hibbett D."/>
            <person name="Nagy L.G."/>
            <person name="Martin F.M."/>
        </authorList>
    </citation>
    <scope>NUCLEOTIDE SEQUENCE</scope>
    <source>
        <strain evidence="3">Prilba</strain>
    </source>
</reference>